<reference evidence="4" key="1">
    <citation type="submission" date="2025-08" db="UniProtKB">
        <authorList>
            <consortium name="RefSeq"/>
        </authorList>
    </citation>
    <scope>IDENTIFICATION</scope>
    <source>
        <tissue evidence="4">Gonad</tissue>
    </source>
</reference>
<feature type="compositionally biased region" description="Polar residues" evidence="2">
    <location>
        <begin position="23"/>
        <end position="42"/>
    </location>
</feature>
<gene>
    <name evidence="4" type="primary">LOC109485021</name>
</gene>
<keyword evidence="1" id="KW-0175">Coiled coil</keyword>
<evidence type="ECO:0000313" key="4">
    <source>
        <dbReference type="RefSeq" id="XP_019643971.1"/>
    </source>
</evidence>
<dbReference type="OrthoDB" id="5985715at2759"/>
<protein>
    <submittedName>
        <fullName evidence="4">Coiled-coil domain-containing protein 160 homolog</fullName>
    </submittedName>
</protein>
<dbReference type="PANTHER" id="PTHR48251">
    <property type="entry name" value="COILED-COIL DOMAIN-CONTAINING PROTEIN 160"/>
    <property type="match status" value="1"/>
</dbReference>
<evidence type="ECO:0000313" key="3">
    <source>
        <dbReference type="Proteomes" id="UP000515135"/>
    </source>
</evidence>
<dbReference type="SUPFAM" id="SSF57997">
    <property type="entry name" value="Tropomyosin"/>
    <property type="match status" value="1"/>
</dbReference>
<evidence type="ECO:0000256" key="1">
    <source>
        <dbReference type="SAM" id="Coils"/>
    </source>
</evidence>
<feature type="region of interest" description="Disordered" evidence="2">
    <location>
        <begin position="19"/>
        <end position="50"/>
    </location>
</feature>
<dbReference type="Proteomes" id="UP000515135">
    <property type="component" value="Unplaced"/>
</dbReference>
<dbReference type="GeneID" id="109485021"/>
<dbReference type="RefSeq" id="XP_019643971.1">
    <property type="nucleotide sequence ID" value="XM_019788412.1"/>
</dbReference>
<name>A0A6P5APM1_BRABE</name>
<sequence>MAEGRSHWVEHLFPPTFGYTADQLLSTGGPTSSQSDTDSGTKLGSPPPTALRRVYEKVLEDFSAEMRGRETTSTAETPEGEVAGRVSRVSWGGGPDESCIWTQQELETLREVFRAAKDQNRKLTTILDLANKQIKTLESKCKEQEEQLEKRYKQLKEARKEIQRLKINSDQLISEVTKSHRKITNLSEDVQDLQAVRDDLQRQLNETTIAYEKERLARCELEQRLQTQEQQVEDVKFKSEEATRLKYEREVRELQRRVLALQEELDREQQTHGINQKALDNMRKHFASLPDTTNDEKPETEDHFLSKLSYF</sequence>
<organism evidence="3 4">
    <name type="scientific">Branchiostoma belcheri</name>
    <name type="common">Amphioxus</name>
    <dbReference type="NCBI Taxonomy" id="7741"/>
    <lineage>
        <taxon>Eukaryota</taxon>
        <taxon>Metazoa</taxon>
        <taxon>Chordata</taxon>
        <taxon>Cephalochordata</taxon>
        <taxon>Leptocardii</taxon>
        <taxon>Amphioxiformes</taxon>
        <taxon>Branchiostomatidae</taxon>
        <taxon>Branchiostoma</taxon>
    </lineage>
</organism>
<dbReference type="KEGG" id="bbel:109485021"/>
<accession>A0A6P5APM1</accession>
<proteinExistence type="predicted"/>
<dbReference type="PANTHER" id="PTHR48251:SF1">
    <property type="entry name" value="COILED-COIL DOMAIN-CONTAINING PROTEIN 160"/>
    <property type="match status" value="1"/>
</dbReference>
<feature type="coiled-coil region" evidence="1">
    <location>
        <begin position="120"/>
        <end position="271"/>
    </location>
</feature>
<keyword evidence="3" id="KW-1185">Reference proteome</keyword>
<evidence type="ECO:0000256" key="2">
    <source>
        <dbReference type="SAM" id="MobiDB-lite"/>
    </source>
</evidence>
<dbReference type="AlphaFoldDB" id="A0A6P5APM1"/>
<feature type="region of interest" description="Disordered" evidence="2">
    <location>
        <begin position="64"/>
        <end position="92"/>
    </location>
</feature>